<keyword evidence="2" id="KW-1185">Reference proteome</keyword>
<evidence type="ECO:0000313" key="2">
    <source>
        <dbReference type="Proteomes" id="UP000536711"/>
    </source>
</evidence>
<evidence type="ECO:0000313" key="1">
    <source>
        <dbReference type="EMBL" id="KAF4427405.1"/>
    </source>
</evidence>
<sequence length="114" mass="12985">MESCHILRLPDELQVAVVELLPGNALKATRATCRKLNSIASPYLYPVLYLSCHQLDLDVFRLVASNPLLIGGVKELVIDDTTLSPRLTNWEVYRTVASYPQNWPGRKKAYDWRD</sequence>
<accession>A0A8H4JJQ7</accession>
<dbReference type="OrthoDB" id="5422579at2759"/>
<name>A0A8H4JJQ7_9HYPO</name>
<gene>
    <name evidence="1" type="ORF">FACUT_9636</name>
</gene>
<dbReference type="Proteomes" id="UP000536711">
    <property type="component" value="Unassembled WGS sequence"/>
</dbReference>
<comment type="caution">
    <text evidence="1">The sequence shown here is derived from an EMBL/GenBank/DDBJ whole genome shotgun (WGS) entry which is preliminary data.</text>
</comment>
<dbReference type="EMBL" id="JAADJF010000281">
    <property type="protein sequence ID" value="KAF4427405.1"/>
    <property type="molecule type" value="Genomic_DNA"/>
</dbReference>
<dbReference type="InterPro" id="IPR036047">
    <property type="entry name" value="F-box-like_dom_sf"/>
</dbReference>
<reference evidence="1 2" key="1">
    <citation type="submission" date="2020-01" db="EMBL/GenBank/DDBJ databases">
        <title>Identification and distribution of gene clusters putatively required for synthesis of sphingolipid metabolism inhibitors in phylogenetically diverse species of the filamentous fungus Fusarium.</title>
        <authorList>
            <person name="Kim H.-S."/>
            <person name="Busman M."/>
            <person name="Brown D.W."/>
            <person name="Divon H."/>
            <person name="Uhlig S."/>
            <person name="Proctor R.H."/>
        </authorList>
    </citation>
    <scope>NUCLEOTIDE SEQUENCE [LARGE SCALE GENOMIC DNA]</scope>
    <source>
        <strain evidence="1 2">NRRL 13308</strain>
    </source>
</reference>
<proteinExistence type="predicted"/>
<dbReference type="SUPFAM" id="SSF81383">
    <property type="entry name" value="F-box domain"/>
    <property type="match status" value="1"/>
</dbReference>
<evidence type="ECO:0008006" key="3">
    <source>
        <dbReference type="Google" id="ProtNLM"/>
    </source>
</evidence>
<organism evidence="1 2">
    <name type="scientific">Fusarium acutatum</name>
    <dbReference type="NCBI Taxonomy" id="78861"/>
    <lineage>
        <taxon>Eukaryota</taxon>
        <taxon>Fungi</taxon>
        <taxon>Dikarya</taxon>
        <taxon>Ascomycota</taxon>
        <taxon>Pezizomycotina</taxon>
        <taxon>Sordariomycetes</taxon>
        <taxon>Hypocreomycetidae</taxon>
        <taxon>Hypocreales</taxon>
        <taxon>Nectriaceae</taxon>
        <taxon>Fusarium</taxon>
        <taxon>Fusarium fujikuroi species complex</taxon>
    </lineage>
</organism>
<dbReference type="AlphaFoldDB" id="A0A8H4JJQ7"/>
<protein>
    <recommendedName>
        <fullName evidence="3">F-box domain-containing protein</fullName>
    </recommendedName>
</protein>